<reference evidence="1" key="1">
    <citation type="submission" date="2021-02" db="EMBL/GenBank/DDBJ databases">
        <authorList>
            <person name="Nowell W R."/>
        </authorList>
    </citation>
    <scope>NUCLEOTIDE SEQUENCE</scope>
</reference>
<dbReference type="InterPro" id="IPR023213">
    <property type="entry name" value="CAT-like_dom_sf"/>
</dbReference>
<evidence type="ECO:0000313" key="2">
    <source>
        <dbReference type="Proteomes" id="UP000663844"/>
    </source>
</evidence>
<dbReference type="SUPFAM" id="SSF52777">
    <property type="entry name" value="CoA-dependent acyltransferases"/>
    <property type="match status" value="1"/>
</dbReference>
<feature type="non-terminal residue" evidence="1">
    <location>
        <position position="105"/>
    </location>
</feature>
<evidence type="ECO:0000313" key="1">
    <source>
        <dbReference type="EMBL" id="CAF4349625.1"/>
    </source>
</evidence>
<proteinExistence type="predicted"/>
<gene>
    <name evidence="1" type="ORF">OXD698_LOCUS48698</name>
</gene>
<feature type="non-terminal residue" evidence="1">
    <location>
        <position position="1"/>
    </location>
</feature>
<sequence>EASCGQQRIFVDETIRFSNETSVYNIKIDRLRQAIDAIIAKHAIFRTSLDWNINTNVLAQYIHQFNYRNQYEFVISYAENDEETTKIINKEITSAKLFELNRGIV</sequence>
<organism evidence="1 2">
    <name type="scientific">Adineta steineri</name>
    <dbReference type="NCBI Taxonomy" id="433720"/>
    <lineage>
        <taxon>Eukaryota</taxon>
        <taxon>Metazoa</taxon>
        <taxon>Spiralia</taxon>
        <taxon>Gnathifera</taxon>
        <taxon>Rotifera</taxon>
        <taxon>Eurotatoria</taxon>
        <taxon>Bdelloidea</taxon>
        <taxon>Adinetida</taxon>
        <taxon>Adinetidae</taxon>
        <taxon>Adineta</taxon>
    </lineage>
</organism>
<dbReference type="Proteomes" id="UP000663844">
    <property type="component" value="Unassembled WGS sequence"/>
</dbReference>
<protein>
    <submittedName>
        <fullName evidence="1">Uncharacterized protein</fullName>
    </submittedName>
</protein>
<comment type="caution">
    <text evidence="1">The sequence shown here is derived from an EMBL/GenBank/DDBJ whole genome shotgun (WGS) entry which is preliminary data.</text>
</comment>
<dbReference type="EMBL" id="CAJOAZ010020776">
    <property type="protein sequence ID" value="CAF4349625.1"/>
    <property type="molecule type" value="Genomic_DNA"/>
</dbReference>
<accession>A0A820KZH5</accession>
<dbReference type="AlphaFoldDB" id="A0A820KZH5"/>
<dbReference type="Gene3D" id="3.30.559.10">
    <property type="entry name" value="Chloramphenicol acetyltransferase-like domain"/>
    <property type="match status" value="1"/>
</dbReference>
<name>A0A820KZH5_9BILA</name>